<gene>
    <name evidence="1" type="ORF">QTP81_08585</name>
</gene>
<dbReference type="EMBL" id="JAUCBP010000007">
    <property type="protein sequence ID" value="MDM7860650.1"/>
    <property type="molecule type" value="Genomic_DNA"/>
</dbReference>
<proteinExistence type="predicted"/>
<dbReference type="RefSeq" id="WP_289364941.1">
    <property type="nucleotide sequence ID" value="NZ_JAUCBP010000007.1"/>
</dbReference>
<dbReference type="InterPro" id="IPR003489">
    <property type="entry name" value="RHF/RaiA"/>
</dbReference>
<name>A0ABT7SWS7_9ALTE</name>
<evidence type="ECO:0000313" key="1">
    <source>
        <dbReference type="EMBL" id="MDM7860650.1"/>
    </source>
</evidence>
<sequence>MHIKINSRDFSVTPALGKFIDEKMKFALSRYSQRIRVAELTLKDINGPRGGIDKQCTIKMKLNQFKTLVVEDTSEDAYESITACCQRAKRRIERHFNRARSQSRRPSHAQI</sequence>
<organism evidence="1 2">
    <name type="scientific">Alteromonas arenosi</name>
    <dbReference type="NCBI Taxonomy" id="3055817"/>
    <lineage>
        <taxon>Bacteria</taxon>
        <taxon>Pseudomonadati</taxon>
        <taxon>Pseudomonadota</taxon>
        <taxon>Gammaproteobacteria</taxon>
        <taxon>Alteromonadales</taxon>
        <taxon>Alteromonadaceae</taxon>
        <taxon>Alteromonas/Salinimonas group</taxon>
        <taxon>Alteromonas</taxon>
    </lineage>
</organism>
<dbReference type="InterPro" id="IPR036567">
    <property type="entry name" value="RHF-like"/>
</dbReference>
<accession>A0ABT7SWS7</accession>
<dbReference type="SUPFAM" id="SSF69754">
    <property type="entry name" value="Ribosome binding protein Y (YfiA homologue)"/>
    <property type="match status" value="1"/>
</dbReference>
<protein>
    <submittedName>
        <fullName evidence="1">HPF/RaiA family ribosome-associated protein</fullName>
    </submittedName>
</protein>
<dbReference type="Pfam" id="PF02482">
    <property type="entry name" value="Ribosomal_S30AE"/>
    <property type="match status" value="1"/>
</dbReference>
<evidence type="ECO:0000313" key="2">
    <source>
        <dbReference type="Proteomes" id="UP001234343"/>
    </source>
</evidence>
<dbReference type="Gene3D" id="3.30.160.100">
    <property type="entry name" value="Ribosome hibernation promotion factor-like"/>
    <property type="match status" value="1"/>
</dbReference>
<dbReference type="Proteomes" id="UP001234343">
    <property type="component" value="Unassembled WGS sequence"/>
</dbReference>
<keyword evidence="2" id="KW-1185">Reference proteome</keyword>
<reference evidence="1 2" key="1">
    <citation type="submission" date="2023-06" db="EMBL/GenBank/DDBJ databases">
        <title>Alteromonas sp. ASW11-36 isolated from intertidal sand.</title>
        <authorList>
            <person name="Li Y."/>
        </authorList>
    </citation>
    <scope>NUCLEOTIDE SEQUENCE [LARGE SCALE GENOMIC DNA]</scope>
    <source>
        <strain evidence="1 2">ASW11-36</strain>
    </source>
</reference>
<comment type="caution">
    <text evidence="1">The sequence shown here is derived from an EMBL/GenBank/DDBJ whole genome shotgun (WGS) entry which is preliminary data.</text>
</comment>